<evidence type="ECO:0000313" key="1">
    <source>
        <dbReference type="EMBL" id="KAF6828805.1"/>
    </source>
</evidence>
<gene>
    <name evidence="1" type="ORF">CMUS01_08443</name>
</gene>
<dbReference type="Proteomes" id="UP000639643">
    <property type="component" value="Unassembled WGS sequence"/>
</dbReference>
<dbReference type="EMBL" id="WIGM01000328">
    <property type="protein sequence ID" value="KAF6828805.1"/>
    <property type="molecule type" value="Genomic_DNA"/>
</dbReference>
<proteinExistence type="predicted"/>
<protein>
    <submittedName>
        <fullName evidence="1">C6 zinc finger domain-containing protein</fullName>
    </submittedName>
</protein>
<accession>A0A8H6KCH6</accession>
<dbReference type="AlphaFoldDB" id="A0A8H6KCH6"/>
<sequence length="74" mass="8921">LWDSRIFYALTVRNRVLEISNAQEGTLKEQWWRLQHRSAHVDEQGRLMARALDKNPMTGTWEFGEDNLRRFLFD</sequence>
<comment type="caution">
    <text evidence="1">The sequence shown here is derived from an EMBL/GenBank/DDBJ whole genome shotgun (WGS) entry which is preliminary data.</text>
</comment>
<organism evidence="1 2">
    <name type="scientific">Colletotrichum musicola</name>
    <dbReference type="NCBI Taxonomy" id="2175873"/>
    <lineage>
        <taxon>Eukaryota</taxon>
        <taxon>Fungi</taxon>
        <taxon>Dikarya</taxon>
        <taxon>Ascomycota</taxon>
        <taxon>Pezizomycotina</taxon>
        <taxon>Sordariomycetes</taxon>
        <taxon>Hypocreomycetidae</taxon>
        <taxon>Glomerellales</taxon>
        <taxon>Glomerellaceae</taxon>
        <taxon>Colletotrichum</taxon>
        <taxon>Colletotrichum orchidearum species complex</taxon>
    </lineage>
</organism>
<keyword evidence="2" id="KW-1185">Reference proteome</keyword>
<dbReference type="OrthoDB" id="3598904at2759"/>
<evidence type="ECO:0000313" key="2">
    <source>
        <dbReference type="Proteomes" id="UP000639643"/>
    </source>
</evidence>
<reference evidence="1" key="1">
    <citation type="journal article" date="2020" name="Phytopathology">
        <title>Genome Sequence Resources of Colletotrichum truncatum, C. plurivorum, C. musicola, and C. sojae: Four Species Pathogenic to Soybean (Glycine max).</title>
        <authorList>
            <person name="Rogerio F."/>
            <person name="Boufleur T.R."/>
            <person name="Ciampi-Guillardi M."/>
            <person name="Sukno S.A."/>
            <person name="Thon M.R."/>
            <person name="Massola Junior N.S."/>
            <person name="Baroncelli R."/>
        </authorList>
    </citation>
    <scope>NUCLEOTIDE SEQUENCE</scope>
    <source>
        <strain evidence="1">LFN0074</strain>
    </source>
</reference>
<feature type="non-terminal residue" evidence="1">
    <location>
        <position position="1"/>
    </location>
</feature>
<name>A0A8H6KCH6_9PEZI</name>